<comment type="similarity">
    <text evidence="14">Belongs to the RING-type zinc finger family. ATL subfamily.</text>
</comment>
<dbReference type="GO" id="GO:0061630">
    <property type="term" value="F:ubiquitin protein ligase activity"/>
    <property type="evidence" value="ECO:0007669"/>
    <property type="project" value="UniProtKB-EC"/>
</dbReference>
<dbReference type="PANTHER" id="PTHR46279">
    <property type="entry name" value="RING/U-BOX SUPERFAMILY PROTEIN"/>
    <property type="match status" value="1"/>
</dbReference>
<gene>
    <name evidence="16" type="ORF">TEA_026431</name>
</gene>
<evidence type="ECO:0000256" key="4">
    <source>
        <dbReference type="ARBA" id="ARBA00012483"/>
    </source>
</evidence>
<evidence type="ECO:0000256" key="10">
    <source>
        <dbReference type="ARBA" id="ARBA00022786"/>
    </source>
</evidence>
<dbReference type="EMBL" id="SDRB02010555">
    <property type="protein sequence ID" value="THG05820.1"/>
    <property type="molecule type" value="Genomic_DNA"/>
</dbReference>
<keyword evidence="11" id="KW-0862">Zinc</keyword>
<evidence type="ECO:0000256" key="14">
    <source>
        <dbReference type="ARBA" id="ARBA00024209"/>
    </source>
</evidence>
<keyword evidence="6" id="KW-0812">Transmembrane</keyword>
<dbReference type="PANTHER" id="PTHR46279:SF9">
    <property type="entry name" value="OS01G0116300 PROTEIN"/>
    <property type="match status" value="1"/>
</dbReference>
<evidence type="ECO:0000256" key="7">
    <source>
        <dbReference type="ARBA" id="ARBA00022723"/>
    </source>
</evidence>
<protein>
    <recommendedName>
        <fullName evidence="4">RING-type E3 ubiquitin transferase</fullName>
        <ecNumber evidence="4">2.3.2.27</ecNumber>
    </recommendedName>
</protein>
<evidence type="ECO:0000256" key="9">
    <source>
        <dbReference type="ARBA" id="ARBA00022771"/>
    </source>
</evidence>
<evidence type="ECO:0000256" key="5">
    <source>
        <dbReference type="ARBA" id="ARBA00022679"/>
    </source>
</evidence>
<keyword evidence="7" id="KW-0479">Metal-binding</keyword>
<dbReference type="EC" id="2.3.2.27" evidence="4"/>
<keyword evidence="9" id="KW-0863">Zinc-finger</keyword>
<keyword evidence="8" id="KW-0732">Signal</keyword>
<dbReference type="GO" id="GO:0030247">
    <property type="term" value="F:polysaccharide binding"/>
    <property type="evidence" value="ECO:0007669"/>
    <property type="project" value="InterPro"/>
</dbReference>
<proteinExistence type="inferred from homology"/>
<evidence type="ECO:0000259" key="15">
    <source>
        <dbReference type="Pfam" id="PF13947"/>
    </source>
</evidence>
<evidence type="ECO:0000256" key="12">
    <source>
        <dbReference type="ARBA" id="ARBA00022989"/>
    </source>
</evidence>
<keyword evidence="17" id="KW-1185">Reference proteome</keyword>
<evidence type="ECO:0000256" key="6">
    <source>
        <dbReference type="ARBA" id="ARBA00022692"/>
    </source>
</evidence>
<dbReference type="STRING" id="542762.A0A4S4DRP8"/>
<dbReference type="Proteomes" id="UP000306102">
    <property type="component" value="Unassembled WGS sequence"/>
</dbReference>
<keyword evidence="13" id="KW-0472">Membrane</keyword>
<evidence type="ECO:0000256" key="11">
    <source>
        <dbReference type="ARBA" id="ARBA00022833"/>
    </source>
</evidence>
<evidence type="ECO:0000313" key="16">
    <source>
        <dbReference type="EMBL" id="THG05820.1"/>
    </source>
</evidence>
<comment type="pathway">
    <text evidence="3">Protein modification; protein ubiquitination.</text>
</comment>
<keyword evidence="12" id="KW-1133">Transmembrane helix</keyword>
<dbReference type="InterPro" id="IPR046948">
    <property type="entry name" value="ATL20-22-like"/>
</dbReference>
<reference evidence="16 17" key="1">
    <citation type="journal article" date="2018" name="Proc. Natl. Acad. Sci. U.S.A.">
        <title>Draft genome sequence of Camellia sinensis var. sinensis provides insights into the evolution of the tea genome and tea quality.</title>
        <authorList>
            <person name="Wei C."/>
            <person name="Yang H."/>
            <person name="Wang S."/>
            <person name="Zhao J."/>
            <person name="Liu C."/>
            <person name="Gao L."/>
            <person name="Xia E."/>
            <person name="Lu Y."/>
            <person name="Tai Y."/>
            <person name="She G."/>
            <person name="Sun J."/>
            <person name="Cao H."/>
            <person name="Tong W."/>
            <person name="Gao Q."/>
            <person name="Li Y."/>
            <person name="Deng W."/>
            <person name="Jiang X."/>
            <person name="Wang W."/>
            <person name="Chen Q."/>
            <person name="Zhang S."/>
            <person name="Li H."/>
            <person name="Wu J."/>
            <person name="Wang P."/>
            <person name="Li P."/>
            <person name="Shi C."/>
            <person name="Zheng F."/>
            <person name="Jian J."/>
            <person name="Huang B."/>
            <person name="Shan D."/>
            <person name="Shi M."/>
            <person name="Fang C."/>
            <person name="Yue Y."/>
            <person name="Li F."/>
            <person name="Li D."/>
            <person name="Wei S."/>
            <person name="Han B."/>
            <person name="Jiang C."/>
            <person name="Yin Y."/>
            <person name="Xia T."/>
            <person name="Zhang Z."/>
            <person name="Bennetzen J.L."/>
            <person name="Zhao S."/>
            <person name="Wan X."/>
        </authorList>
    </citation>
    <scope>NUCLEOTIDE SEQUENCE [LARGE SCALE GENOMIC DNA]</scope>
    <source>
        <strain evidence="17">cv. Shuchazao</strain>
        <tissue evidence="16">Leaf</tissue>
    </source>
</reference>
<comment type="catalytic activity">
    <reaction evidence="1">
        <text>S-ubiquitinyl-[E2 ubiquitin-conjugating enzyme]-L-cysteine + [acceptor protein]-L-lysine = [E2 ubiquitin-conjugating enzyme]-L-cysteine + N(6)-ubiquitinyl-[acceptor protein]-L-lysine.</text>
        <dbReference type="EC" id="2.3.2.27"/>
    </reaction>
</comment>
<evidence type="ECO:0000313" key="17">
    <source>
        <dbReference type="Proteomes" id="UP000306102"/>
    </source>
</evidence>
<name>A0A4S4DRP8_CAMSN</name>
<comment type="subcellular location">
    <subcellularLocation>
        <location evidence="2">Membrane</location>
        <topology evidence="2">Single-pass membrane protein</topology>
    </subcellularLocation>
</comment>
<organism evidence="16 17">
    <name type="scientific">Camellia sinensis var. sinensis</name>
    <name type="common">China tea</name>
    <dbReference type="NCBI Taxonomy" id="542762"/>
    <lineage>
        <taxon>Eukaryota</taxon>
        <taxon>Viridiplantae</taxon>
        <taxon>Streptophyta</taxon>
        <taxon>Embryophyta</taxon>
        <taxon>Tracheophyta</taxon>
        <taxon>Spermatophyta</taxon>
        <taxon>Magnoliopsida</taxon>
        <taxon>eudicotyledons</taxon>
        <taxon>Gunneridae</taxon>
        <taxon>Pentapetalae</taxon>
        <taxon>asterids</taxon>
        <taxon>Ericales</taxon>
        <taxon>Theaceae</taxon>
        <taxon>Camellia</taxon>
    </lineage>
</organism>
<evidence type="ECO:0000256" key="1">
    <source>
        <dbReference type="ARBA" id="ARBA00000900"/>
    </source>
</evidence>
<sequence>MAAAREKDEECIPTSYSKHDSPEIRFPFWLKGYHPIHCGYPGFDLSCTPHSKYPVLELPNFVNVFVNNIDYKSQTVHISELDGCFPLRLPNLNLSASPFRFLTYFPSSDHDFSFINCSQPLQNSFDVYWNVACRSDHSHQVYVMYTIFSPKLSCTKMYNISLPAEICNDYNRFDIIGLEWIKSICGNCEA</sequence>
<evidence type="ECO:0000256" key="2">
    <source>
        <dbReference type="ARBA" id="ARBA00004167"/>
    </source>
</evidence>
<accession>A0A4S4DRP8</accession>
<dbReference type="GO" id="GO:0016020">
    <property type="term" value="C:membrane"/>
    <property type="evidence" value="ECO:0007669"/>
    <property type="project" value="UniProtKB-SubCell"/>
</dbReference>
<keyword evidence="5" id="KW-0808">Transferase</keyword>
<comment type="caution">
    <text evidence="16">The sequence shown here is derived from an EMBL/GenBank/DDBJ whole genome shotgun (WGS) entry which is preliminary data.</text>
</comment>
<dbReference type="AlphaFoldDB" id="A0A4S4DRP8"/>
<dbReference type="GO" id="GO:0008270">
    <property type="term" value="F:zinc ion binding"/>
    <property type="evidence" value="ECO:0007669"/>
    <property type="project" value="UniProtKB-KW"/>
</dbReference>
<keyword evidence="10" id="KW-0833">Ubl conjugation pathway</keyword>
<evidence type="ECO:0000256" key="8">
    <source>
        <dbReference type="ARBA" id="ARBA00022729"/>
    </source>
</evidence>
<evidence type="ECO:0000256" key="3">
    <source>
        <dbReference type="ARBA" id="ARBA00004906"/>
    </source>
</evidence>
<feature type="domain" description="Wall-associated receptor kinase galacturonan-binding" evidence="15">
    <location>
        <begin position="21"/>
        <end position="79"/>
    </location>
</feature>
<dbReference type="Pfam" id="PF13947">
    <property type="entry name" value="GUB_WAK_bind"/>
    <property type="match status" value="1"/>
</dbReference>
<dbReference type="InterPro" id="IPR025287">
    <property type="entry name" value="WAK_GUB"/>
</dbReference>
<evidence type="ECO:0000256" key="13">
    <source>
        <dbReference type="ARBA" id="ARBA00023136"/>
    </source>
</evidence>